<dbReference type="Pfam" id="PF23598">
    <property type="entry name" value="LRR_14"/>
    <property type="match status" value="1"/>
</dbReference>
<dbReference type="Gene3D" id="3.80.10.10">
    <property type="entry name" value="Ribonuclease Inhibitor"/>
    <property type="match status" value="1"/>
</dbReference>
<reference evidence="3 4" key="1">
    <citation type="journal article" date="2020" name="Mol. Plant">
        <title>The Chromosome-Based Rubber Tree Genome Provides New Insights into Spurge Genome Evolution and Rubber Biosynthesis.</title>
        <authorList>
            <person name="Liu J."/>
            <person name="Shi C."/>
            <person name="Shi C.C."/>
            <person name="Li W."/>
            <person name="Zhang Q.J."/>
            <person name="Zhang Y."/>
            <person name="Li K."/>
            <person name="Lu H.F."/>
            <person name="Shi C."/>
            <person name="Zhu S.T."/>
            <person name="Xiao Z.Y."/>
            <person name="Nan H."/>
            <person name="Yue Y."/>
            <person name="Zhu X.G."/>
            <person name="Wu Y."/>
            <person name="Hong X.N."/>
            <person name="Fan G.Y."/>
            <person name="Tong Y."/>
            <person name="Zhang D."/>
            <person name="Mao C.L."/>
            <person name="Liu Y.L."/>
            <person name="Hao S.J."/>
            <person name="Liu W.Q."/>
            <person name="Lv M.Q."/>
            <person name="Zhang H.B."/>
            <person name="Liu Y."/>
            <person name="Hu-Tang G.R."/>
            <person name="Wang J.P."/>
            <person name="Wang J.H."/>
            <person name="Sun Y.H."/>
            <person name="Ni S.B."/>
            <person name="Chen W.B."/>
            <person name="Zhang X.C."/>
            <person name="Jiao Y.N."/>
            <person name="Eichler E.E."/>
            <person name="Li G.H."/>
            <person name="Liu X."/>
            <person name="Gao L.Z."/>
        </authorList>
    </citation>
    <scope>NUCLEOTIDE SEQUENCE [LARGE SCALE GENOMIC DNA]</scope>
    <source>
        <strain evidence="4">cv. GT1</strain>
        <tissue evidence="3">Leaf</tissue>
    </source>
</reference>
<dbReference type="Proteomes" id="UP000467840">
    <property type="component" value="Chromosome 15"/>
</dbReference>
<name>A0A6A6MSW2_HEVBR</name>
<keyword evidence="4" id="KW-1185">Reference proteome</keyword>
<dbReference type="PANTHER" id="PTHR47186:SF12">
    <property type="entry name" value="NB-ARC DOMAIN-CONTAINING PROTEIN"/>
    <property type="match status" value="1"/>
</dbReference>
<gene>
    <name evidence="3" type="ORF">GH714_041088</name>
</gene>
<protein>
    <recommendedName>
        <fullName evidence="2">Disease resistance R13L4/SHOC-2-like LRR domain-containing protein</fullName>
    </recommendedName>
</protein>
<evidence type="ECO:0000256" key="1">
    <source>
        <dbReference type="ARBA" id="ARBA00022737"/>
    </source>
</evidence>
<evidence type="ECO:0000313" key="4">
    <source>
        <dbReference type="Proteomes" id="UP000467840"/>
    </source>
</evidence>
<evidence type="ECO:0000313" key="3">
    <source>
        <dbReference type="EMBL" id="KAF2316107.1"/>
    </source>
</evidence>
<evidence type="ECO:0000259" key="2">
    <source>
        <dbReference type="Pfam" id="PF23598"/>
    </source>
</evidence>
<comment type="caution">
    <text evidence="3">The sequence shown here is derived from an EMBL/GenBank/DDBJ whole genome shotgun (WGS) entry which is preliminary data.</text>
</comment>
<dbReference type="EMBL" id="JAAGAX010000005">
    <property type="protein sequence ID" value="KAF2316107.1"/>
    <property type="molecule type" value="Genomic_DNA"/>
</dbReference>
<keyword evidence="1" id="KW-0677">Repeat</keyword>
<proteinExistence type="predicted"/>
<sequence length="183" mass="20633">MPLFSFNRNSDGGLIREWYYGEMAAGKALSDAPIPTGIQQQEVEEHDFVAKAANSPIHASIKNDGKYLPPNFKNLLIRSFPATAWSRVSDFLCEIVEFSQMYLQVVCASLFMLVLDLDGNIDSIPDAVGDSVHLRHLRLHNTFIKKLPHAIGNLQKLHTLEVTHANLHQLPEEILNIIQLRHL</sequence>
<dbReference type="PANTHER" id="PTHR47186">
    <property type="entry name" value="LEUCINE-RICH REPEAT-CONTAINING PROTEIN 57"/>
    <property type="match status" value="1"/>
</dbReference>
<dbReference type="AlphaFoldDB" id="A0A6A6MSW2"/>
<dbReference type="InterPro" id="IPR055414">
    <property type="entry name" value="LRR_R13L4/SHOC2-like"/>
</dbReference>
<organism evidence="3 4">
    <name type="scientific">Hevea brasiliensis</name>
    <name type="common">Para rubber tree</name>
    <name type="synonym">Siphonia brasiliensis</name>
    <dbReference type="NCBI Taxonomy" id="3981"/>
    <lineage>
        <taxon>Eukaryota</taxon>
        <taxon>Viridiplantae</taxon>
        <taxon>Streptophyta</taxon>
        <taxon>Embryophyta</taxon>
        <taxon>Tracheophyta</taxon>
        <taxon>Spermatophyta</taxon>
        <taxon>Magnoliopsida</taxon>
        <taxon>eudicotyledons</taxon>
        <taxon>Gunneridae</taxon>
        <taxon>Pentapetalae</taxon>
        <taxon>rosids</taxon>
        <taxon>fabids</taxon>
        <taxon>Malpighiales</taxon>
        <taxon>Euphorbiaceae</taxon>
        <taxon>Crotonoideae</taxon>
        <taxon>Micrandreae</taxon>
        <taxon>Hevea</taxon>
    </lineage>
</organism>
<dbReference type="SUPFAM" id="SSF52058">
    <property type="entry name" value="L domain-like"/>
    <property type="match status" value="1"/>
</dbReference>
<feature type="domain" description="Disease resistance R13L4/SHOC-2-like LRR" evidence="2">
    <location>
        <begin position="113"/>
        <end position="183"/>
    </location>
</feature>
<accession>A0A6A6MSW2</accession>
<dbReference type="InterPro" id="IPR032675">
    <property type="entry name" value="LRR_dom_sf"/>
</dbReference>